<protein>
    <submittedName>
        <fullName evidence="1">Uncharacterized protein</fullName>
    </submittedName>
</protein>
<proteinExistence type="predicted"/>
<sequence>MSTGFEFHNAAARSRSATLRELIVLEASMLSCPSKPFDSSRMSLQGHDFKDANNRTNRILPYRGFLFGTDCTEVIPVVVPTKVVLRKHNESLLKERPAGFLWIDNTSDHWAAKPPEKTWKKTEIYQLRDSATPLPYDFLIYTEQGSGAPINRVIYEITNGHIWHGTVLVMRSNQYDVATQDVLPLAERDSELVKEIVRVYVLRY</sequence>
<name>A0A165FV53_EXIGL</name>
<dbReference type="Proteomes" id="UP000077266">
    <property type="component" value="Unassembled WGS sequence"/>
</dbReference>
<accession>A0A165FV53</accession>
<evidence type="ECO:0000313" key="2">
    <source>
        <dbReference type="Proteomes" id="UP000077266"/>
    </source>
</evidence>
<dbReference type="InParanoid" id="A0A165FV53"/>
<gene>
    <name evidence="1" type="ORF">EXIGLDRAFT_771633</name>
</gene>
<evidence type="ECO:0000313" key="1">
    <source>
        <dbReference type="EMBL" id="KZV89576.1"/>
    </source>
</evidence>
<keyword evidence="2" id="KW-1185">Reference proteome</keyword>
<dbReference type="AlphaFoldDB" id="A0A165FV53"/>
<organism evidence="1 2">
    <name type="scientific">Exidia glandulosa HHB12029</name>
    <dbReference type="NCBI Taxonomy" id="1314781"/>
    <lineage>
        <taxon>Eukaryota</taxon>
        <taxon>Fungi</taxon>
        <taxon>Dikarya</taxon>
        <taxon>Basidiomycota</taxon>
        <taxon>Agaricomycotina</taxon>
        <taxon>Agaricomycetes</taxon>
        <taxon>Auriculariales</taxon>
        <taxon>Exidiaceae</taxon>
        <taxon>Exidia</taxon>
    </lineage>
</organism>
<dbReference type="EMBL" id="KV426069">
    <property type="protein sequence ID" value="KZV89576.1"/>
    <property type="molecule type" value="Genomic_DNA"/>
</dbReference>
<reference evidence="1 2" key="1">
    <citation type="journal article" date="2016" name="Mol. Biol. Evol.">
        <title>Comparative Genomics of Early-Diverging Mushroom-Forming Fungi Provides Insights into the Origins of Lignocellulose Decay Capabilities.</title>
        <authorList>
            <person name="Nagy L.G."/>
            <person name="Riley R."/>
            <person name="Tritt A."/>
            <person name="Adam C."/>
            <person name="Daum C."/>
            <person name="Floudas D."/>
            <person name="Sun H."/>
            <person name="Yadav J.S."/>
            <person name="Pangilinan J."/>
            <person name="Larsson K.H."/>
            <person name="Matsuura K."/>
            <person name="Barry K."/>
            <person name="Labutti K."/>
            <person name="Kuo R."/>
            <person name="Ohm R.A."/>
            <person name="Bhattacharya S.S."/>
            <person name="Shirouzu T."/>
            <person name="Yoshinaga Y."/>
            <person name="Martin F.M."/>
            <person name="Grigoriev I.V."/>
            <person name="Hibbett D.S."/>
        </authorList>
    </citation>
    <scope>NUCLEOTIDE SEQUENCE [LARGE SCALE GENOMIC DNA]</scope>
    <source>
        <strain evidence="1 2">HHB12029</strain>
    </source>
</reference>